<feature type="compositionally biased region" description="Acidic residues" evidence="1">
    <location>
        <begin position="1073"/>
        <end position="1082"/>
    </location>
</feature>
<gene>
    <name evidence="2" type="ORF">SCF082_LOCUS7080</name>
</gene>
<evidence type="ECO:0008006" key="4">
    <source>
        <dbReference type="Google" id="ProtNLM"/>
    </source>
</evidence>
<accession>A0ABP0IGR4</accession>
<reference evidence="2 3" key="1">
    <citation type="submission" date="2024-02" db="EMBL/GenBank/DDBJ databases">
        <authorList>
            <person name="Chen Y."/>
            <person name="Shah S."/>
            <person name="Dougan E. K."/>
            <person name="Thang M."/>
            <person name="Chan C."/>
        </authorList>
    </citation>
    <scope>NUCLEOTIDE SEQUENCE [LARGE SCALE GENOMIC DNA]</scope>
</reference>
<evidence type="ECO:0000313" key="2">
    <source>
        <dbReference type="EMBL" id="CAK9001791.1"/>
    </source>
</evidence>
<proteinExistence type="predicted"/>
<dbReference type="InterPro" id="IPR027267">
    <property type="entry name" value="AH/BAR_dom_sf"/>
</dbReference>
<name>A0ABP0IGR4_9DINO</name>
<dbReference type="SUPFAM" id="SSF103657">
    <property type="entry name" value="BAR/IMD domain-like"/>
    <property type="match status" value="1"/>
</dbReference>
<organism evidence="2 3">
    <name type="scientific">Durusdinium trenchii</name>
    <dbReference type="NCBI Taxonomy" id="1381693"/>
    <lineage>
        <taxon>Eukaryota</taxon>
        <taxon>Sar</taxon>
        <taxon>Alveolata</taxon>
        <taxon>Dinophyceae</taxon>
        <taxon>Suessiales</taxon>
        <taxon>Symbiodiniaceae</taxon>
        <taxon>Durusdinium</taxon>
    </lineage>
</organism>
<dbReference type="Proteomes" id="UP001642464">
    <property type="component" value="Unassembled WGS sequence"/>
</dbReference>
<protein>
    <recommendedName>
        <fullName evidence="4">BAR domain-containing protein</fullName>
    </recommendedName>
</protein>
<feature type="region of interest" description="Disordered" evidence="1">
    <location>
        <begin position="1056"/>
        <end position="1082"/>
    </location>
</feature>
<sequence length="1082" mass="116822">RRSAREGQLAGRLLPGMGPVAHVSVLVLGAGRELAGSSGARGMDFVSADLTRKCERLVQDLECVACEAAAGGAAVRRRCDILRRRCDDMELRVFVWQAGQAGVQALDKVAKVLGDGACSVDVASCMVSVLRDLLTILPKGTPAVLQLDPTREAEVLRPGADAILRHGQLVQVVLDWAGRATSWTKSNHAFAQAKLFATVSSQSVELLTLLCKAASKSSSRQQLLGRVKPCSQRGLEGLAATAPAKDPSLERLAFRFTELALMALEESWDNTLEASVVSAMATMTATPAVSCSQLRGVSRCLSAWTESATFRATPALQHQVQGLVAVLLDRTAAQPNASVDVQNLLCAMTRASGKAKELAELFESSGTIRLSTRYEYCVAHMKTVALAQNEEDSIVAAAPQVCTVLTAASMSIIISMGAEPSGTVYKLGARTMESALMFMRFFDSKLAVSARISRSQRKIELFGSGSCSSRSLTAAPTSEALAVLTITSRGRQLSRGSGSARNHSLMSAAMHTDHEHRGDACGVALDCNAGHRPKWDPELLVNDLGLPVPLRWQTFEPDGVCVKCGVVVVLDVHGSRDVVAVQRLSHLVAALAAHHAPPQRLVSRFFHAVAQSQELLLVVFDIGVLLSRRGTPIEPFIRANTYVPPLKPTLLVLWRQPSGLRVAVSGATRGEADQVDRQVRAVARVPAPPTRKQFLWQGVGACVLRLTLASAFACAPNALKIGKRSMLAPVDGFLSANKVRIEKFSESEEFGGAASRQTRKGKDGERTLQRVQEQLESVGIKGNDLVKSKFEDDRLTDFLELVEKLTSALEALIESATVFHKGICVVQESGKVLRQGMKEYQGGPLQGDIAGLEATYDEQLLRAELQNNVTKPVRHKIRELNDIKNRIKEVAILRLEANAKREQVDRLRAKNATAIQVGKAEDLFAEKQITYEQALLRLMDEFAMLKRDHESILAKAVASFKMCQYRFVMVANANLAANCSEDEDTSMQSSVLPPDGGHSPRPGPKGGSPAPAPEAKASDEIKAASGLEHLEEEAAELVELTDKLARGDAEEEIETFKAKDMAQDEASPTEQTAPDDDSLVEI</sequence>
<comment type="caution">
    <text evidence="2">The sequence shown here is derived from an EMBL/GenBank/DDBJ whole genome shotgun (WGS) entry which is preliminary data.</text>
</comment>
<feature type="region of interest" description="Disordered" evidence="1">
    <location>
        <begin position="984"/>
        <end position="1029"/>
    </location>
</feature>
<dbReference type="Gene3D" id="1.20.1270.60">
    <property type="entry name" value="Arfaptin homology (AH) domain/BAR domain"/>
    <property type="match status" value="1"/>
</dbReference>
<feature type="non-terminal residue" evidence="2">
    <location>
        <position position="1"/>
    </location>
</feature>
<dbReference type="EMBL" id="CAXAMM010003946">
    <property type="protein sequence ID" value="CAK9001791.1"/>
    <property type="molecule type" value="Genomic_DNA"/>
</dbReference>
<evidence type="ECO:0000313" key="3">
    <source>
        <dbReference type="Proteomes" id="UP001642464"/>
    </source>
</evidence>
<keyword evidence="3" id="KW-1185">Reference proteome</keyword>
<evidence type="ECO:0000256" key="1">
    <source>
        <dbReference type="SAM" id="MobiDB-lite"/>
    </source>
</evidence>